<dbReference type="Pfam" id="PF20613">
    <property type="entry name" value="HipA_2"/>
    <property type="match status" value="1"/>
</dbReference>
<dbReference type="AlphaFoldDB" id="A0A915YLU5"/>
<gene>
    <name evidence="2" type="ORF">AsAng_0062720</name>
</gene>
<proteinExistence type="predicted"/>
<name>A0A915YLU5_9BACT</name>
<dbReference type="Proteomes" id="UP001060919">
    <property type="component" value="Chromosome"/>
</dbReference>
<dbReference type="KEGG" id="aup:AsAng_0062720"/>
<reference evidence="2" key="1">
    <citation type="submission" date="2022-09" db="EMBL/GenBank/DDBJ databases">
        <title>Aureispira anguillicida sp. nov., isolated from Leptocephalus of Japanese eel Anguilla japonica.</title>
        <authorList>
            <person name="Yuasa K."/>
            <person name="Mekata T."/>
            <person name="Ikunari K."/>
        </authorList>
    </citation>
    <scope>NUCLEOTIDE SEQUENCE</scope>
    <source>
        <strain evidence="2">EL160426</strain>
    </source>
</reference>
<accession>A0A915YLU5</accession>
<evidence type="ECO:0000259" key="1">
    <source>
        <dbReference type="Pfam" id="PF20613"/>
    </source>
</evidence>
<sequence length="284" mass="32889">MLSLYTATTIEQTAVLGGTTLPCIMTVVDDNYIPIGQYVVKVFGQKHIKQYNPTKKEVFANILAQEFDLSVPQAALILVKQPLINELNENPNYQNIELKAGVYYGSRLINNHTAYTKDLKASYFDKDIMEQVFAFDVLIRNFDRRRGKEGNNEKVEIGKPNVLLKDKEVYLIDHDLSLDIRKTYIEYKAIDSYRNVIDGVKGQHIFLPHLKKLNESNNFTFDWFIESLRLLDFAQLNSCNEQIDTLNKDPFEEPHNDFQPIVNYLEEIQKNSTDFQQLLKDLIA</sequence>
<keyword evidence="3" id="KW-1185">Reference proteome</keyword>
<dbReference type="InterPro" id="IPR046748">
    <property type="entry name" value="HipA_2"/>
</dbReference>
<dbReference type="EMBL" id="AP026867">
    <property type="protein sequence ID" value="BDS15488.1"/>
    <property type="molecule type" value="Genomic_DNA"/>
</dbReference>
<organism evidence="2 3">
    <name type="scientific">Aureispira anguillae</name>
    <dbReference type="NCBI Taxonomy" id="2864201"/>
    <lineage>
        <taxon>Bacteria</taxon>
        <taxon>Pseudomonadati</taxon>
        <taxon>Bacteroidota</taxon>
        <taxon>Saprospiria</taxon>
        <taxon>Saprospirales</taxon>
        <taxon>Saprospiraceae</taxon>
        <taxon>Aureispira</taxon>
    </lineage>
</organism>
<protein>
    <recommendedName>
        <fullName evidence="1">HipA-like kinase domain-containing protein</fullName>
    </recommendedName>
</protein>
<feature type="domain" description="HipA-like kinase" evidence="1">
    <location>
        <begin position="37"/>
        <end position="181"/>
    </location>
</feature>
<evidence type="ECO:0000313" key="2">
    <source>
        <dbReference type="EMBL" id="BDS15488.1"/>
    </source>
</evidence>
<evidence type="ECO:0000313" key="3">
    <source>
        <dbReference type="Proteomes" id="UP001060919"/>
    </source>
</evidence>